<name>A0ABY8UZJ3_9BACI</name>
<feature type="transmembrane region" description="Helical" evidence="1">
    <location>
        <begin position="153"/>
        <end position="173"/>
    </location>
</feature>
<keyword evidence="4" id="KW-1185">Reference proteome</keyword>
<proteinExistence type="predicted"/>
<feature type="transmembrane region" description="Helical" evidence="1">
    <location>
        <begin position="90"/>
        <end position="107"/>
    </location>
</feature>
<dbReference type="Pfam" id="PF01569">
    <property type="entry name" value="PAP2"/>
    <property type="match status" value="1"/>
</dbReference>
<dbReference type="InterPro" id="IPR036938">
    <property type="entry name" value="PAP2/HPO_sf"/>
</dbReference>
<sequence>MESYDYFSKRSLHFLTVIGLVIALTLMILVLTNQAGLLDDWAAQFAEESGEGVHQFFAALTPFGSGKVLGPVALLFIFILGVMKKNRLQAVMMFFGVLVGYGVNLSLKSAIGRERPLLNESVEGFSFPSGHAMVSLICAVLAYYFLTRRAQSRLTVTVSAGIGFMLVFLIGLVECLKERIISQMC</sequence>
<evidence type="ECO:0000259" key="2">
    <source>
        <dbReference type="Pfam" id="PF01569"/>
    </source>
</evidence>
<evidence type="ECO:0000313" key="3">
    <source>
        <dbReference type="EMBL" id="WIF98932.1"/>
    </source>
</evidence>
<dbReference type="InterPro" id="IPR000326">
    <property type="entry name" value="PAP2/HPO"/>
</dbReference>
<dbReference type="Gene3D" id="1.20.144.10">
    <property type="entry name" value="Phosphatidic acid phosphatase type 2/haloperoxidase"/>
    <property type="match status" value="2"/>
</dbReference>
<feature type="domain" description="Phosphatidic acid phosphatase type 2/haloperoxidase" evidence="2">
    <location>
        <begin position="92"/>
        <end position="171"/>
    </location>
</feature>
<evidence type="ECO:0000313" key="4">
    <source>
        <dbReference type="Proteomes" id="UP001236652"/>
    </source>
</evidence>
<organism evidence="3 4">
    <name type="scientific">Pontibacillus chungwhensis</name>
    <dbReference type="NCBI Taxonomy" id="265426"/>
    <lineage>
        <taxon>Bacteria</taxon>
        <taxon>Bacillati</taxon>
        <taxon>Bacillota</taxon>
        <taxon>Bacilli</taxon>
        <taxon>Bacillales</taxon>
        <taxon>Bacillaceae</taxon>
        <taxon>Pontibacillus</taxon>
    </lineage>
</organism>
<feature type="transmembrane region" description="Helical" evidence="1">
    <location>
        <begin position="56"/>
        <end position="83"/>
    </location>
</feature>
<accession>A0ABY8UZJ3</accession>
<dbReference type="EMBL" id="CP126446">
    <property type="protein sequence ID" value="WIF98932.1"/>
    <property type="molecule type" value="Genomic_DNA"/>
</dbReference>
<dbReference type="Proteomes" id="UP001236652">
    <property type="component" value="Chromosome"/>
</dbReference>
<feature type="transmembrane region" description="Helical" evidence="1">
    <location>
        <begin position="12"/>
        <end position="36"/>
    </location>
</feature>
<keyword evidence="1" id="KW-0472">Membrane</keyword>
<evidence type="ECO:0000256" key="1">
    <source>
        <dbReference type="SAM" id="Phobius"/>
    </source>
</evidence>
<reference evidence="3 4" key="1">
    <citation type="submission" date="2023-05" db="EMBL/GenBank/DDBJ databases">
        <title>Comparative genomics reveals the evidence of polycyclic aromatic hydrocarbons degradation in moderately halophilic genus Pontibacillus.</title>
        <authorList>
            <person name="Yang H."/>
            <person name="Qian Z."/>
        </authorList>
    </citation>
    <scope>NUCLEOTIDE SEQUENCE [LARGE SCALE GENOMIC DNA]</scope>
    <source>
        <strain evidence="4">HN14</strain>
    </source>
</reference>
<gene>
    <name evidence="3" type="ORF">QNI29_04550</name>
</gene>
<keyword evidence="1" id="KW-1133">Transmembrane helix</keyword>
<keyword evidence="1" id="KW-0812">Transmembrane</keyword>
<protein>
    <recommendedName>
        <fullName evidence="2">Phosphatidic acid phosphatase type 2/haloperoxidase domain-containing protein</fullName>
    </recommendedName>
</protein>
<dbReference type="SUPFAM" id="SSF48317">
    <property type="entry name" value="Acid phosphatase/Vanadium-dependent haloperoxidase"/>
    <property type="match status" value="1"/>
</dbReference>
<feature type="transmembrane region" description="Helical" evidence="1">
    <location>
        <begin position="127"/>
        <end position="146"/>
    </location>
</feature>